<dbReference type="InterPro" id="IPR051156">
    <property type="entry name" value="Mito/Outer_Membr_Metalloprot"/>
</dbReference>
<comment type="function">
    <text evidence="8">Functions as both a chaperone and a metalloprotease. Maintains the integrity of the outer membrane by promoting either the assembly or the elimination of outer membrane proteins, depending on their folding state.</text>
</comment>
<feature type="binding site" evidence="8">
    <location>
        <position position="200"/>
    </location>
    <ligand>
        <name>Zn(2+)</name>
        <dbReference type="ChEBI" id="CHEBI:29105"/>
        <note>catalytic</note>
    </ligand>
</feature>
<keyword evidence="7 8" id="KW-0482">Metalloprotease</keyword>
<sequence length="490" mass="54012" precursor="true">MLKRHITPLLCASLLAWLPVGGMAQTDFQLPDMGDPSAAALSPEQDRKLGEAFMREIRRSMTLLEDPEAKDYLRSLGSRLSAYGDDSGQHYSFFIVDEDSINAFAGPGGNIGIHTGLFAATENESELAAVVAHEMAHVSQKHIARQIQRAENLSLPALAALLAAMVVAGKSGNADLGQAALATVTATSAQMQINFTRNNEQEADSVGMQTLSGAGYDPHGMATFFERLQFSSRYYGKPPEFLSTHPVTRDRIAEAQQRAQRYDYRQVPDSLTYALVKARLHVLSEPDPRASLRYYQRLIEGGQYRSEAALHYGLALAQGVLGDHAAARHELDALIAREGEHPMLLSARAHNELEAGNLADATRLYREALKVYPGNSALTLQYAEALIRAGDAEKARELLRSHSREHPEEPEVFRLLARAHAELGEQARAYQAQAEYYFLSGDVLGAVQQLKVARQKAGNDFYTASSVEARLAELEKIAKEEKEDRRDREP</sequence>
<feature type="binding site" evidence="8">
    <location>
        <position position="137"/>
    </location>
    <ligand>
        <name>Zn(2+)</name>
        <dbReference type="ChEBI" id="CHEBI:29105"/>
        <note>catalytic</note>
    </ligand>
</feature>
<evidence type="ECO:0000256" key="3">
    <source>
        <dbReference type="ARBA" id="ARBA00022729"/>
    </source>
</evidence>
<feature type="chain" id="PRO_5017089239" description="Putative beta-barrel assembly-enhancing protease" evidence="8">
    <location>
        <begin position="25"/>
        <end position="490"/>
    </location>
</feature>
<evidence type="ECO:0000256" key="6">
    <source>
        <dbReference type="ARBA" id="ARBA00022833"/>
    </source>
</evidence>
<dbReference type="SUPFAM" id="SSF48452">
    <property type="entry name" value="TPR-like"/>
    <property type="match status" value="1"/>
</dbReference>
<keyword evidence="4 8" id="KW-0574">Periplasm</keyword>
<proteinExistence type="inferred from homology"/>
<keyword evidence="5 8" id="KW-0378">Hydrolase</keyword>
<evidence type="ECO:0000256" key="2">
    <source>
        <dbReference type="ARBA" id="ARBA00022723"/>
    </source>
</evidence>
<dbReference type="GO" id="GO:0051603">
    <property type="term" value="P:proteolysis involved in protein catabolic process"/>
    <property type="evidence" value="ECO:0007669"/>
    <property type="project" value="TreeGrafter"/>
</dbReference>
<accession>A0A369C799</accession>
<name>A0A369C799_9GAMM</name>
<dbReference type="Pfam" id="PF01435">
    <property type="entry name" value="Peptidase_M48"/>
    <property type="match status" value="1"/>
</dbReference>
<keyword evidence="11" id="KW-1185">Reference proteome</keyword>
<evidence type="ECO:0000256" key="7">
    <source>
        <dbReference type="ARBA" id="ARBA00023049"/>
    </source>
</evidence>
<keyword evidence="6 8" id="KW-0862">Zinc</keyword>
<dbReference type="EMBL" id="QPJY01000006">
    <property type="protein sequence ID" value="RCX29892.1"/>
    <property type="molecule type" value="Genomic_DNA"/>
</dbReference>
<organism evidence="10 11">
    <name type="scientific">Thioalbus denitrificans</name>
    <dbReference type="NCBI Taxonomy" id="547122"/>
    <lineage>
        <taxon>Bacteria</taxon>
        <taxon>Pseudomonadati</taxon>
        <taxon>Pseudomonadota</taxon>
        <taxon>Gammaproteobacteria</taxon>
        <taxon>Chromatiales</taxon>
        <taxon>Ectothiorhodospiraceae</taxon>
        <taxon>Thioalbus</taxon>
    </lineage>
</organism>
<comment type="similarity">
    <text evidence="8">Belongs to the peptidase M48 family. BepA subfamily.</text>
</comment>
<reference evidence="10 11" key="1">
    <citation type="submission" date="2018-07" db="EMBL/GenBank/DDBJ databases">
        <title>Genomic Encyclopedia of Type Strains, Phase IV (KMG-IV): sequencing the most valuable type-strain genomes for metagenomic binning, comparative biology and taxonomic classification.</title>
        <authorList>
            <person name="Goeker M."/>
        </authorList>
    </citation>
    <scope>NUCLEOTIDE SEQUENCE [LARGE SCALE GENOMIC DNA]</scope>
    <source>
        <strain evidence="10 11">DSM 26407</strain>
    </source>
</reference>
<dbReference type="HAMAP" id="MF_00997">
    <property type="entry name" value="Protease_BepA"/>
    <property type="match status" value="1"/>
</dbReference>
<gene>
    <name evidence="10" type="ORF">DFQ59_106124</name>
</gene>
<feature type="signal peptide" evidence="8">
    <location>
        <begin position="1"/>
        <end position="24"/>
    </location>
</feature>
<dbReference type="GO" id="GO:0042597">
    <property type="term" value="C:periplasmic space"/>
    <property type="evidence" value="ECO:0007669"/>
    <property type="project" value="UniProtKB-SubCell"/>
</dbReference>
<dbReference type="Pfam" id="PF14559">
    <property type="entry name" value="TPR_19"/>
    <property type="match status" value="1"/>
</dbReference>
<dbReference type="EC" id="3.4.-.-" evidence="8"/>
<keyword evidence="3 8" id="KW-0732">Signal</keyword>
<evidence type="ECO:0000313" key="10">
    <source>
        <dbReference type="EMBL" id="RCX29892.1"/>
    </source>
</evidence>
<comment type="cofactor">
    <cofactor evidence="8">
        <name>Zn(2+)</name>
        <dbReference type="ChEBI" id="CHEBI:29105"/>
    </cofactor>
    <text evidence="8">Binds 1 zinc ion per subunit.</text>
</comment>
<evidence type="ECO:0000259" key="9">
    <source>
        <dbReference type="Pfam" id="PF01435"/>
    </source>
</evidence>
<feature type="active site" evidence="8">
    <location>
        <position position="134"/>
    </location>
</feature>
<keyword evidence="1 8" id="KW-0645">Protease</keyword>
<evidence type="ECO:0000256" key="1">
    <source>
        <dbReference type="ARBA" id="ARBA00022670"/>
    </source>
</evidence>
<dbReference type="Gene3D" id="3.30.2010.10">
    <property type="entry name" value="Metalloproteases ('zincins'), catalytic domain"/>
    <property type="match status" value="1"/>
</dbReference>
<feature type="domain" description="Peptidase M48" evidence="9">
    <location>
        <begin position="70"/>
        <end position="258"/>
    </location>
</feature>
<dbReference type="Proteomes" id="UP000252707">
    <property type="component" value="Unassembled WGS sequence"/>
</dbReference>
<dbReference type="AlphaFoldDB" id="A0A369C799"/>
<evidence type="ECO:0000313" key="11">
    <source>
        <dbReference type="Proteomes" id="UP000252707"/>
    </source>
</evidence>
<feature type="active site" description="Proton donor" evidence="8">
    <location>
        <position position="204"/>
    </location>
</feature>
<dbReference type="PANTHER" id="PTHR22726:SF1">
    <property type="entry name" value="METALLOENDOPEPTIDASE OMA1, MITOCHONDRIAL"/>
    <property type="match status" value="1"/>
</dbReference>
<evidence type="ECO:0000256" key="5">
    <source>
        <dbReference type="ARBA" id="ARBA00022801"/>
    </source>
</evidence>
<evidence type="ECO:0000256" key="8">
    <source>
        <dbReference type="HAMAP-Rule" id="MF_00997"/>
    </source>
</evidence>
<dbReference type="PANTHER" id="PTHR22726">
    <property type="entry name" value="METALLOENDOPEPTIDASE OMA1"/>
    <property type="match status" value="1"/>
</dbReference>
<feature type="binding site" evidence="8">
    <location>
        <position position="133"/>
    </location>
    <ligand>
        <name>Zn(2+)</name>
        <dbReference type="ChEBI" id="CHEBI:29105"/>
        <note>catalytic</note>
    </ligand>
</feature>
<protein>
    <recommendedName>
        <fullName evidence="8">Putative beta-barrel assembly-enhancing protease</fullName>
        <ecNumber evidence="8">3.4.-.-</ecNumber>
    </recommendedName>
</protein>
<dbReference type="InterPro" id="IPR030873">
    <property type="entry name" value="Protease_BepA"/>
</dbReference>
<dbReference type="GO" id="GO:0016020">
    <property type="term" value="C:membrane"/>
    <property type="evidence" value="ECO:0007669"/>
    <property type="project" value="InterPro"/>
</dbReference>
<comment type="caution">
    <text evidence="10">The sequence shown here is derived from an EMBL/GenBank/DDBJ whole genome shotgun (WGS) entry which is preliminary data.</text>
</comment>
<dbReference type="CDD" id="cd07333">
    <property type="entry name" value="M48C_bepA_like"/>
    <property type="match status" value="1"/>
</dbReference>
<dbReference type="InterPro" id="IPR011990">
    <property type="entry name" value="TPR-like_helical_dom_sf"/>
</dbReference>
<keyword evidence="2 8" id="KW-0479">Metal-binding</keyword>
<comment type="subcellular location">
    <subcellularLocation>
        <location evidence="8">Periplasm</location>
    </subcellularLocation>
</comment>
<dbReference type="GO" id="GO:0004222">
    <property type="term" value="F:metalloendopeptidase activity"/>
    <property type="evidence" value="ECO:0007669"/>
    <property type="project" value="InterPro"/>
</dbReference>
<dbReference type="Gene3D" id="1.25.40.10">
    <property type="entry name" value="Tetratricopeptide repeat domain"/>
    <property type="match status" value="1"/>
</dbReference>
<dbReference type="GO" id="GO:0008270">
    <property type="term" value="F:zinc ion binding"/>
    <property type="evidence" value="ECO:0007669"/>
    <property type="project" value="UniProtKB-UniRule"/>
</dbReference>
<dbReference type="InterPro" id="IPR001915">
    <property type="entry name" value="Peptidase_M48"/>
</dbReference>
<evidence type="ECO:0000256" key="4">
    <source>
        <dbReference type="ARBA" id="ARBA00022764"/>
    </source>
</evidence>